<evidence type="ECO:0000313" key="2">
    <source>
        <dbReference type="EMBL" id="MFO7191670.1"/>
    </source>
</evidence>
<dbReference type="STRING" id="1111738.GCA_000427905_01988"/>
<sequence>MPTVILATSNGTGMGHLARAAATALAAGEMFRPVLFSMSQALPLVRSSLGLTGEYCPSPQRRFMTSVDWHEYLARRIEAVIAETGAQVFAFDGAFPYHGVSLARRRLPDVAFVWVRRGMWKPGANLHALRKRRMFDAVLEPGDLAAEADRGATAAAADVVRVPPVTLLECVDRVPKEQARAELGLDQDRPVALVTLRTQGSDAAMAAVRTILADDSWLVALTRSPISAGDLGLEPHLAQRVVRLHGVFPLARYLSAFDAAVTETGYNSFHEMLYGRMPVVFVPTEAALTDDQAARASWAAGKKLALSAPERDPDRVAGVVTRLLDHDVRAELAGRLAELSAPEGAAAAATTLADVAAGFTAHRFSVPERAEMVRAAVRPAVEKVIGPRAVAGIQRLLGRREERVPPLPGPVTFTESAGTDAVSGTSPVEDLLPRSSAGYRRRREEIARTFYPSG</sequence>
<evidence type="ECO:0000256" key="1">
    <source>
        <dbReference type="SAM" id="MobiDB-lite"/>
    </source>
</evidence>
<gene>
    <name evidence="2" type="ORF">DIU77_005460</name>
    <name evidence="3" type="ORF">DIU77_06400</name>
</gene>
<accession>A0A2W4LDQ4</accession>
<dbReference type="SUPFAM" id="SSF53756">
    <property type="entry name" value="UDP-Glycosyltransferase/glycogen phosphorylase"/>
    <property type="match status" value="1"/>
</dbReference>
<protein>
    <recommendedName>
        <fullName evidence="5">UDP-N-acetylglucosamine--LPS N-acetylglucosamine transferase</fullName>
    </recommendedName>
</protein>
<reference evidence="2" key="4">
    <citation type="submission" date="2023-08" db="EMBL/GenBank/DDBJ databases">
        <authorList>
            <person name="Guima S.E.S."/>
            <person name="Martins L.F."/>
            <person name="Silva A.M."/>
            <person name="Setubal J.C."/>
        </authorList>
    </citation>
    <scope>NUCLEOTIDE SEQUENCE</scope>
    <source>
        <strain evidence="2">ZC4RG45</strain>
    </source>
</reference>
<proteinExistence type="predicted"/>
<dbReference type="EMBL" id="QGUI01000185">
    <property type="protein sequence ID" value="PZM99159.1"/>
    <property type="molecule type" value="Genomic_DNA"/>
</dbReference>
<reference evidence="2 4" key="3">
    <citation type="journal article" date="2021" name="BMC Genomics">
        <title>Genome-resolved metagenome and metatranscriptome analyses of thermophilic composting reveal key bacterial players and their metabolic interactions.</title>
        <authorList>
            <person name="Braga L.P.P."/>
            <person name="Pereira R.V."/>
            <person name="Martins L.F."/>
            <person name="Moura L.M.S."/>
            <person name="Sanchez F.B."/>
            <person name="Patane J.S.L."/>
            <person name="da Silva A.M."/>
            <person name="Setubal J.C."/>
        </authorList>
    </citation>
    <scope>NUCLEOTIDE SEQUENCE [LARGE SCALE GENOMIC DNA]</scope>
    <source>
        <strain evidence="2">ZC4RG45</strain>
    </source>
</reference>
<dbReference type="Gene3D" id="3.40.50.2000">
    <property type="entry name" value="Glycogen Phosphorylase B"/>
    <property type="match status" value="1"/>
</dbReference>
<feature type="compositionally biased region" description="Polar residues" evidence="1">
    <location>
        <begin position="413"/>
        <end position="426"/>
    </location>
</feature>
<dbReference type="Proteomes" id="UP000249324">
    <property type="component" value="Unassembled WGS sequence"/>
</dbReference>
<dbReference type="EMBL" id="QGUI02000042">
    <property type="protein sequence ID" value="MFO7191670.1"/>
    <property type="molecule type" value="Genomic_DNA"/>
</dbReference>
<feature type="region of interest" description="Disordered" evidence="1">
    <location>
        <begin position="406"/>
        <end position="437"/>
    </location>
</feature>
<name>A0A2W4LDQ4_9PSEU</name>
<organism evidence="3">
    <name type="scientific">Thermocrispum agreste</name>
    <dbReference type="NCBI Taxonomy" id="37925"/>
    <lineage>
        <taxon>Bacteria</taxon>
        <taxon>Bacillati</taxon>
        <taxon>Actinomycetota</taxon>
        <taxon>Actinomycetes</taxon>
        <taxon>Pseudonocardiales</taxon>
        <taxon>Pseudonocardiaceae</taxon>
        <taxon>Thermocrispum</taxon>
    </lineage>
</organism>
<dbReference type="AlphaFoldDB" id="A0A2W4LDQ4"/>
<evidence type="ECO:0000313" key="3">
    <source>
        <dbReference type="EMBL" id="PZM99159.1"/>
    </source>
</evidence>
<reference evidence="2" key="1">
    <citation type="submission" date="2018-05" db="EMBL/GenBank/DDBJ databases">
        <authorList>
            <person name="Moura L."/>
            <person name="Setubal J.C."/>
        </authorList>
    </citation>
    <scope>NUCLEOTIDE SEQUENCE</scope>
    <source>
        <strain evidence="2">ZC4RG45</strain>
    </source>
</reference>
<comment type="caution">
    <text evidence="3">The sequence shown here is derived from an EMBL/GenBank/DDBJ whole genome shotgun (WGS) entry which is preliminary data.</text>
</comment>
<evidence type="ECO:0000313" key="4">
    <source>
        <dbReference type="Proteomes" id="UP000249324"/>
    </source>
</evidence>
<evidence type="ECO:0008006" key="5">
    <source>
        <dbReference type="Google" id="ProtNLM"/>
    </source>
</evidence>
<reference evidence="3" key="2">
    <citation type="submission" date="2018-05" db="EMBL/GenBank/DDBJ databases">
        <authorList>
            <person name="Lanie J.A."/>
            <person name="Ng W.-L."/>
            <person name="Kazmierczak K.M."/>
            <person name="Andrzejewski T.M."/>
            <person name="Davidsen T.M."/>
            <person name="Wayne K.J."/>
            <person name="Tettelin H."/>
            <person name="Glass J.I."/>
            <person name="Rusch D."/>
            <person name="Podicherti R."/>
            <person name="Tsui H.-C.T."/>
            <person name="Winkler M.E."/>
        </authorList>
    </citation>
    <scope>NUCLEOTIDE SEQUENCE</scope>
    <source>
        <strain evidence="3">ZC4RG45</strain>
    </source>
</reference>